<dbReference type="Gene3D" id="3.90.70.10">
    <property type="entry name" value="Cysteine proteinases"/>
    <property type="match status" value="1"/>
</dbReference>
<dbReference type="GO" id="GO:0005634">
    <property type="term" value="C:nucleus"/>
    <property type="evidence" value="ECO:0007669"/>
    <property type="project" value="TreeGrafter"/>
</dbReference>
<dbReference type="InterPro" id="IPR001394">
    <property type="entry name" value="Peptidase_C19_UCH"/>
</dbReference>
<evidence type="ECO:0000256" key="6">
    <source>
        <dbReference type="ARBA" id="ARBA00022807"/>
    </source>
</evidence>
<dbReference type="EC" id="3.4.19.12" evidence="7"/>
<keyword evidence="4 7" id="KW-0833">Ubl conjugation pathway</keyword>
<sequence length="966" mass="108267">MSSTASVVPNVSYHLPKPVTQNFQHFDCGSDGSVLGFSHQSPQNNDYGPTTNFMKSESSISASKLVSYNLDNALRLSLKSSTVPLNGHISNYTEKLSQRPLSFHESSAPPLDSIIKQKIQSLPRSLILEDSEECKSVKKSSPENKLLCSDDELDHLCQTGAHCIPKRALGFGNSGNTCYLNSVLQCILATGPLLAYINHKHSNPSSCIITNGRSSLPSLNKSRFCVLCGLSRLINEHHSQNGRTIPSYFVTNVRAICPSLRPYQQEDAHEFLLGLLSRMEDSSLASFGKVSRKISETNVIRRIFGGIIRSEARDEQCFNLSMDITCARSLQQCLCNYIRSEELSGQNAYKCENCHQLRPAMRKCTIYRAPPILIIQLNRFSRHQKLDIRVDFPSSFNLRPFMTQSKGLPILYKLYAIVNHEGYSCRSGHYVSFTLRHGQWLSLNDSFVSPNIYYIYTYMHIINDVSTTNPDHVLRQSPYLLFYEAVSYDTYTSHSSFVTHVSTTNPDHVLRQSPYLLFYEAVRNSTNSTVTRTVTSKESSLDTNTPKLNNSQLPLVNDTVKQQQSITKLYLSSSSSTQPNHHKSFNIIKQTNLPPVTTSSVISQSTSFTKTPTINSLCCSNPTTNTVSSVPKIVFNPKLSLNKINILTSPIVPSTSISNGPINSLSFTSKSKNIQDIVECGKNHHSNIISTVPSASSSTNGTTTTISLSAATVRELLYGKETSSNLWTERPTPINESVLSLSSTSSSSSTITTLSDCIKNPTSEQSSVTLCNNSNNLTTISTTKVQTTSSQLPSVNTAGLKDKQYELTNPLVDYSYEESDSDKNGSPPPHKRSRTTYSGSDSGIVWVPGNHNEKSKKHHTYKSSPDEHKRHKKKHKSRHSSKHSSSHHNSWNGSDDNHHHHNHRNRELDRSSSLPRPSSHHHHHDKHRRRHHHKKYRQESPDSKNHRFHSHHKHYKQSHSHENGYR</sequence>
<dbReference type="PANTHER" id="PTHR24006:SF758">
    <property type="entry name" value="UBIQUITIN CARBOXYL-TERMINAL HYDROLASE 36"/>
    <property type="match status" value="1"/>
</dbReference>
<dbReference type="AlphaFoldDB" id="A0A430QCV0"/>
<keyword evidence="5 7" id="KW-0378">Hydrolase</keyword>
<keyword evidence="3 7" id="KW-0645">Protease</keyword>
<evidence type="ECO:0000313" key="10">
    <source>
        <dbReference type="EMBL" id="RTG85513.1"/>
    </source>
</evidence>
<evidence type="ECO:0000256" key="8">
    <source>
        <dbReference type="SAM" id="MobiDB-lite"/>
    </source>
</evidence>
<dbReference type="EMBL" id="QMKO01001961">
    <property type="protein sequence ID" value="RTG85513.1"/>
    <property type="molecule type" value="Genomic_DNA"/>
</dbReference>
<keyword evidence="11" id="KW-1185">Reference proteome</keyword>
<dbReference type="PROSITE" id="PS00972">
    <property type="entry name" value="USP_1"/>
    <property type="match status" value="1"/>
</dbReference>
<evidence type="ECO:0000256" key="2">
    <source>
        <dbReference type="ARBA" id="ARBA00009085"/>
    </source>
</evidence>
<dbReference type="InterPro" id="IPR038765">
    <property type="entry name" value="Papain-like_cys_pep_sf"/>
</dbReference>
<dbReference type="SUPFAM" id="SSF54001">
    <property type="entry name" value="Cysteine proteinases"/>
    <property type="match status" value="1"/>
</dbReference>
<gene>
    <name evidence="10" type="ORF">DC041_0005599</name>
</gene>
<evidence type="ECO:0000256" key="7">
    <source>
        <dbReference type="RuleBase" id="RU366025"/>
    </source>
</evidence>
<evidence type="ECO:0000259" key="9">
    <source>
        <dbReference type="PROSITE" id="PS50235"/>
    </source>
</evidence>
<dbReference type="GO" id="GO:0005829">
    <property type="term" value="C:cytosol"/>
    <property type="evidence" value="ECO:0007669"/>
    <property type="project" value="TreeGrafter"/>
</dbReference>
<accession>A0A430QCV0</accession>
<name>A0A430QCV0_SCHBO</name>
<evidence type="ECO:0000256" key="5">
    <source>
        <dbReference type="ARBA" id="ARBA00022801"/>
    </source>
</evidence>
<feature type="compositionally biased region" description="Polar residues" evidence="8">
    <location>
        <begin position="537"/>
        <end position="552"/>
    </location>
</feature>
<comment type="caution">
    <text evidence="10">The sequence shown here is derived from an EMBL/GenBank/DDBJ whole genome shotgun (WGS) entry which is preliminary data.</text>
</comment>
<dbReference type="GO" id="GO:0006508">
    <property type="term" value="P:proteolysis"/>
    <property type="evidence" value="ECO:0007669"/>
    <property type="project" value="UniProtKB-KW"/>
</dbReference>
<dbReference type="Pfam" id="PF00443">
    <property type="entry name" value="UCH"/>
    <property type="match status" value="1"/>
</dbReference>
<reference evidence="10 11" key="1">
    <citation type="journal article" date="2019" name="PLoS Pathog.">
        <title>Genome sequence of the bovine parasite Schistosoma bovis Tanzania.</title>
        <authorList>
            <person name="Oey H."/>
            <person name="Zakrzewski M."/>
            <person name="Gobert G."/>
            <person name="Gravermann K."/>
            <person name="Stoye J."/>
            <person name="Jones M."/>
            <person name="Mcmanus D."/>
            <person name="Krause L."/>
        </authorList>
    </citation>
    <scope>NUCLEOTIDE SEQUENCE [LARGE SCALE GENOMIC DNA]</scope>
    <source>
        <strain evidence="10 11">TAN1997</strain>
    </source>
</reference>
<comment type="similarity">
    <text evidence="2 7">Belongs to the peptidase C19 family.</text>
</comment>
<feature type="compositionally biased region" description="Basic residues" evidence="8">
    <location>
        <begin position="869"/>
        <end position="886"/>
    </location>
</feature>
<dbReference type="InterPro" id="IPR028889">
    <property type="entry name" value="USP"/>
</dbReference>
<dbReference type="STRING" id="6184.A0A430QCV0"/>
<dbReference type="GO" id="GO:0004843">
    <property type="term" value="F:cysteine-type deubiquitinase activity"/>
    <property type="evidence" value="ECO:0007669"/>
    <property type="project" value="UniProtKB-UniRule"/>
</dbReference>
<feature type="domain" description="USP" evidence="9">
    <location>
        <begin position="169"/>
        <end position="486"/>
    </location>
</feature>
<dbReference type="PANTHER" id="PTHR24006">
    <property type="entry name" value="UBIQUITIN CARBOXYL-TERMINAL HYDROLASE"/>
    <property type="match status" value="1"/>
</dbReference>
<feature type="region of interest" description="Disordered" evidence="8">
    <location>
        <begin position="532"/>
        <end position="552"/>
    </location>
</feature>
<evidence type="ECO:0000256" key="4">
    <source>
        <dbReference type="ARBA" id="ARBA00022786"/>
    </source>
</evidence>
<evidence type="ECO:0000256" key="3">
    <source>
        <dbReference type="ARBA" id="ARBA00022670"/>
    </source>
</evidence>
<proteinExistence type="inferred from homology"/>
<evidence type="ECO:0000256" key="1">
    <source>
        <dbReference type="ARBA" id="ARBA00000707"/>
    </source>
</evidence>
<organism evidence="10 11">
    <name type="scientific">Schistosoma bovis</name>
    <name type="common">Blood fluke</name>
    <dbReference type="NCBI Taxonomy" id="6184"/>
    <lineage>
        <taxon>Eukaryota</taxon>
        <taxon>Metazoa</taxon>
        <taxon>Spiralia</taxon>
        <taxon>Lophotrochozoa</taxon>
        <taxon>Platyhelminthes</taxon>
        <taxon>Trematoda</taxon>
        <taxon>Digenea</taxon>
        <taxon>Strigeidida</taxon>
        <taxon>Schistosomatoidea</taxon>
        <taxon>Schistosomatidae</taxon>
        <taxon>Schistosoma</taxon>
    </lineage>
</organism>
<feature type="region of interest" description="Disordered" evidence="8">
    <location>
        <begin position="784"/>
        <end position="966"/>
    </location>
</feature>
<protein>
    <recommendedName>
        <fullName evidence="7">Ubiquitin carboxyl-terminal hydrolase</fullName>
        <ecNumber evidence="7">3.4.19.12</ecNumber>
    </recommendedName>
</protein>
<dbReference type="PROSITE" id="PS50235">
    <property type="entry name" value="USP_3"/>
    <property type="match status" value="1"/>
</dbReference>
<dbReference type="InterPro" id="IPR050164">
    <property type="entry name" value="Peptidase_C19"/>
</dbReference>
<feature type="compositionally biased region" description="Basic residues" evidence="8">
    <location>
        <begin position="946"/>
        <end position="958"/>
    </location>
</feature>
<dbReference type="InterPro" id="IPR018200">
    <property type="entry name" value="USP_CS"/>
</dbReference>
<keyword evidence="6 7" id="KW-0788">Thiol protease</keyword>
<dbReference type="PROSITE" id="PS00973">
    <property type="entry name" value="USP_2"/>
    <property type="match status" value="1"/>
</dbReference>
<dbReference type="GO" id="GO:0016579">
    <property type="term" value="P:protein deubiquitination"/>
    <property type="evidence" value="ECO:0007669"/>
    <property type="project" value="InterPro"/>
</dbReference>
<comment type="catalytic activity">
    <reaction evidence="1 7">
        <text>Thiol-dependent hydrolysis of ester, thioester, amide, peptide and isopeptide bonds formed by the C-terminal Gly of ubiquitin (a 76-residue protein attached to proteins as an intracellular targeting signal).</text>
        <dbReference type="EC" id="3.4.19.12"/>
    </reaction>
</comment>
<evidence type="ECO:0000313" key="11">
    <source>
        <dbReference type="Proteomes" id="UP000290809"/>
    </source>
</evidence>
<dbReference type="Proteomes" id="UP000290809">
    <property type="component" value="Unassembled WGS sequence"/>
</dbReference>
<feature type="compositionally biased region" description="Basic residues" evidence="8">
    <location>
        <begin position="918"/>
        <end position="936"/>
    </location>
</feature>